<dbReference type="EMBL" id="OY731398">
    <property type="protein sequence ID" value="CAJ1825926.1"/>
    <property type="molecule type" value="Genomic_DNA"/>
</dbReference>
<protein>
    <submittedName>
        <fullName evidence="1">Uncharacterized protein</fullName>
    </submittedName>
</protein>
<reference evidence="1" key="1">
    <citation type="submission" date="2023-10" db="EMBL/GenBank/DDBJ databases">
        <authorList>
            <person name="Domelevo Entfellner J.-B."/>
        </authorList>
    </citation>
    <scope>NUCLEOTIDE SEQUENCE</scope>
</reference>
<accession>A0AA86S0Y1</accession>
<name>A0AA86S0Y1_9FABA</name>
<proteinExistence type="predicted"/>
<organism evidence="1 2">
    <name type="scientific">Sphenostylis stenocarpa</name>
    <dbReference type="NCBI Taxonomy" id="92480"/>
    <lineage>
        <taxon>Eukaryota</taxon>
        <taxon>Viridiplantae</taxon>
        <taxon>Streptophyta</taxon>
        <taxon>Embryophyta</taxon>
        <taxon>Tracheophyta</taxon>
        <taxon>Spermatophyta</taxon>
        <taxon>Magnoliopsida</taxon>
        <taxon>eudicotyledons</taxon>
        <taxon>Gunneridae</taxon>
        <taxon>Pentapetalae</taxon>
        <taxon>rosids</taxon>
        <taxon>fabids</taxon>
        <taxon>Fabales</taxon>
        <taxon>Fabaceae</taxon>
        <taxon>Papilionoideae</taxon>
        <taxon>50 kb inversion clade</taxon>
        <taxon>NPAAA clade</taxon>
        <taxon>indigoferoid/millettioid clade</taxon>
        <taxon>Phaseoleae</taxon>
        <taxon>Sphenostylis</taxon>
    </lineage>
</organism>
<dbReference type="Proteomes" id="UP001189624">
    <property type="component" value="Chromosome 1"/>
</dbReference>
<dbReference type="Gramene" id="rna-AYBTSS11_LOCUS1270">
    <property type="protein sequence ID" value="CAJ1825926.1"/>
    <property type="gene ID" value="gene-AYBTSS11_LOCUS1270"/>
</dbReference>
<sequence>MVVENNVIYHQNLDSKKISNDITDTLINNGQSEDGNKILQTAYTNVWRKLAKARHTPNMESAFIKMGQQKMSTH</sequence>
<evidence type="ECO:0000313" key="2">
    <source>
        <dbReference type="Proteomes" id="UP001189624"/>
    </source>
</evidence>
<dbReference type="AlphaFoldDB" id="A0AA86S0Y1"/>
<keyword evidence="2" id="KW-1185">Reference proteome</keyword>
<evidence type="ECO:0000313" key="1">
    <source>
        <dbReference type="EMBL" id="CAJ1825926.1"/>
    </source>
</evidence>
<gene>
    <name evidence="1" type="ORF">AYBTSS11_LOCUS1270</name>
</gene>